<dbReference type="GO" id="GO:0015833">
    <property type="term" value="P:peptide transport"/>
    <property type="evidence" value="ECO:0007669"/>
    <property type="project" value="InterPro"/>
</dbReference>
<dbReference type="Gene3D" id="3.40.50.300">
    <property type="entry name" value="P-loop containing nucleotide triphosphate hydrolases"/>
    <property type="match status" value="2"/>
</dbReference>
<dbReference type="InterPro" id="IPR003593">
    <property type="entry name" value="AAA+_ATPase"/>
</dbReference>
<sequence length="590" mass="65268">MKTLLPILQVSGLETSFRSRYNSIKAVDGISFELYPGETIAIVGESGSGKSVTALSLMGLLGNGGVISEGKVLYQSKAFGEVDLLQLPEKQLQRLRGQELSMVFQEPMSSLNPVLTCGKQVAEVLSTHTSMSDKDIKKRVIELFELVELPRAKKMYDAYPHEISGGQAQRIMIAMAMACTPRILIADEPTTALDVTVQARVLQLLDKLRAKEGMTVLFITHDLAVAAEIADRILVMYQGRIVEQGSTMQIFTNPRHNYTKALLASRPKLRTAPKTLPTSTPGFLENREACVQPKDYKPKENYKSRPEPLPPLLQVDALKVYFPLKKGIFGRSREQVKAVDGISFSVLPGETLSLVGESGSGKTTLGRAILRLVKPTSGRVLYDGQDIASMRDGTLRKSRKNFQMIFQDPYSSLNPMQSVGDAIIEPMRVHNLYGSAAARRAEALQLLDKVGLPKDSLASYPHEFSGGQRQRICIARALASKPKYLICDEAVSSLDVSVQAQVLQLLNQLKQELQLAIIFITHDLSVAQQISDRILVMYQGRVVEQGTPDELFFNPQQPYTRTLINAIPKGEPEDIAMAQQKRQLRRTSSV</sequence>
<dbReference type="NCBIfam" id="NF007739">
    <property type="entry name" value="PRK10419.1"/>
    <property type="match status" value="2"/>
</dbReference>
<name>A0A399S762_9BACT</name>
<evidence type="ECO:0000259" key="5">
    <source>
        <dbReference type="PROSITE" id="PS50893"/>
    </source>
</evidence>
<dbReference type="CDD" id="cd03257">
    <property type="entry name" value="ABC_NikE_OppD_transporters"/>
    <property type="match status" value="2"/>
</dbReference>
<keyword evidence="4 6" id="KW-0067">ATP-binding</keyword>
<proteinExistence type="inferred from homology"/>
<dbReference type="Pfam" id="PF08352">
    <property type="entry name" value="oligo_HPY"/>
    <property type="match status" value="2"/>
</dbReference>
<keyword evidence="2" id="KW-0813">Transport</keyword>
<dbReference type="SMART" id="SM00382">
    <property type="entry name" value="AAA"/>
    <property type="match status" value="2"/>
</dbReference>
<comment type="similarity">
    <text evidence="1">Belongs to the ABC transporter superfamily.</text>
</comment>
<evidence type="ECO:0000256" key="4">
    <source>
        <dbReference type="ARBA" id="ARBA00022840"/>
    </source>
</evidence>
<accession>A0A399S762</accession>
<reference evidence="7" key="1">
    <citation type="submission" date="2018-08" db="EMBL/GenBank/DDBJ databases">
        <title>Mucilaginibacter sp. MYSH2.</title>
        <authorList>
            <person name="Seo T."/>
        </authorList>
    </citation>
    <scope>NUCLEOTIDE SEQUENCE [LARGE SCALE GENOMIC DNA]</scope>
    <source>
        <strain evidence="7">KIRAN</strain>
    </source>
</reference>
<dbReference type="RefSeq" id="WP_119432304.1">
    <property type="nucleotide sequence ID" value="NZ_QWGE01000003.1"/>
</dbReference>
<dbReference type="AlphaFoldDB" id="A0A399S762"/>
<dbReference type="Pfam" id="PF00005">
    <property type="entry name" value="ABC_tran"/>
    <property type="match status" value="2"/>
</dbReference>
<dbReference type="GO" id="GO:0055085">
    <property type="term" value="P:transmembrane transport"/>
    <property type="evidence" value="ECO:0007669"/>
    <property type="project" value="UniProtKB-ARBA"/>
</dbReference>
<dbReference type="PROSITE" id="PS50893">
    <property type="entry name" value="ABC_TRANSPORTER_2"/>
    <property type="match status" value="2"/>
</dbReference>
<gene>
    <name evidence="6" type="ORF">D1627_11120</name>
</gene>
<evidence type="ECO:0000256" key="3">
    <source>
        <dbReference type="ARBA" id="ARBA00022741"/>
    </source>
</evidence>
<evidence type="ECO:0000313" key="6">
    <source>
        <dbReference type="EMBL" id="RIJ37647.1"/>
    </source>
</evidence>
<dbReference type="SUPFAM" id="SSF52540">
    <property type="entry name" value="P-loop containing nucleoside triphosphate hydrolases"/>
    <property type="match status" value="2"/>
</dbReference>
<dbReference type="GO" id="GO:0016887">
    <property type="term" value="F:ATP hydrolysis activity"/>
    <property type="evidence" value="ECO:0007669"/>
    <property type="project" value="InterPro"/>
</dbReference>
<dbReference type="InterPro" id="IPR027417">
    <property type="entry name" value="P-loop_NTPase"/>
</dbReference>
<feature type="domain" description="ABC transporter" evidence="5">
    <location>
        <begin position="8"/>
        <end position="263"/>
    </location>
</feature>
<evidence type="ECO:0000313" key="7">
    <source>
        <dbReference type="Proteomes" id="UP000266005"/>
    </source>
</evidence>
<dbReference type="GO" id="GO:0005524">
    <property type="term" value="F:ATP binding"/>
    <property type="evidence" value="ECO:0007669"/>
    <property type="project" value="UniProtKB-KW"/>
</dbReference>
<dbReference type="InterPro" id="IPR017871">
    <property type="entry name" value="ABC_transporter-like_CS"/>
</dbReference>
<comment type="caution">
    <text evidence="6">The sequence shown here is derived from an EMBL/GenBank/DDBJ whole genome shotgun (WGS) entry which is preliminary data.</text>
</comment>
<dbReference type="PANTHER" id="PTHR43776">
    <property type="entry name" value="TRANSPORT ATP-BINDING PROTEIN"/>
    <property type="match status" value="1"/>
</dbReference>
<dbReference type="PROSITE" id="PS00211">
    <property type="entry name" value="ABC_TRANSPORTER_1"/>
    <property type="match status" value="2"/>
</dbReference>
<dbReference type="NCBIfam" id="NF008453">
    <property type="entry name" value="PRK11308.1"/>
    <property type="match status" value="2"/>
</dbReference>
<evidence type="ECO:0000256" key="1">
    <source>
        <dbReference type="ARBA" id="ARBA00005417"/>
    </source>
</evidence>
<dbReference type="PANTHER" id="PTHR43776:SF7">
    <property type="entry name" value="D,D-DIPEPTIDE TRANSPORT ATP-BINDING PROTEIN DDPF-RELATED"/>
    <property type="match status" value="1"/>
</dbReference>
<organism evidence="6 7">
    <name type="scientific">Pontibacter oryzae</name>
    <dbReference type="NCBI Taxonomy" id="2304593"/>
    <lineage>
        <taxon>Bacteria</taxon>
        <taxon>Pseudomonadati</taxon>
        <taxon>Bacteroidota</taxon>
        <taxon>Cytophagia</taxon>
        <taxon>Cytophagales</taxon>
        <taxon>Hymenobacteraceae</taxon>
        <taxon>Pontibacter</taxon>
    </lineage>
</organism>
<dbReference type="Proteomes" id="UP000266005">
    <property type="component" value="Unassembled WGS sequence"/>
</dbReference>
<keyword evidence="7" id="KW-1185">Reference proteome</keyword>
<dbReference type="FunFam" id="3.40.50.300:FF:000016">
    <property type="entry name" value="Oligopeptide ABC transporter ATP-binding component"/>
    <property type="match status" value="2"/>
</dbReference>
<protein>
    <submittedName>
        <fullName evidence="6">ABC transporter ATP-binding protein</fullName>
    </submittedName>
</protein>
<evidence type="ECO:0000256" key="2">
    <source>
        <dbReference type="ARBA" id="ARBA00022448"/>
    </source>
</evidence>
<dbReference type="OrthoDB" id="1115710at2"/>
<keyword evidence="3" id="KW-0547">Nucleotide-binding</keyword>
<feature type="domain" description="ABC transporter" evidence="5">
    <location>
        <begin position="313"/>
        <end position="564"/>
    </location>
</feature>
<dbReference type="InterPro" id="IPR003439">
    <property type="entry name" value="ABC_transporter-like_ATP-bd"/>
</dbReference>
<dbReference type="EMBL" id="QWGE01000003">
    <property type="protein sequence ID" value="RIJ37647.1"/>
    <property type="molecule type" value="Genomic_DNA"/>
</dbReference>
<dbReference type="InterPro" id="IPR050319">
    <property type="entry name" value="ABC_transp_ATP-bind"/>
</dbReference>
<dbReference type="InterPro" id="IPR013563">
    <property type="entry name" value="Oligopep_ABC_C"/>
</dbReference>